<organism evidence="3 4">
    <name type="scientific">Alosa alosa</name>
    <name type="common">allis shad</name>
    <dbReference type="NCBI Taxonomy" id="278164"/>
    <lineage>
        <taxon>Eukaryota</taxon>
        <taxon>Metazoa</taxon>
        <taxon>Chordata</taxon>
        <taxon>Craniata</taxon>
        <taxon>Vertebrata</taxon>
        <taxon>Euteleostomi</taxon>
        <taxon>Actinopterygii</taxon>
        <taxon>Neopterygii</taxon>
        <taxon>Teleostei</taxon>
        <taxon>Clupei</taxon>
        <taxon>Clupeiformes</taxon>
        <taxon>Clupeoidei</taxon>
        <taxon>Clupeidae</taxon>
        <taxon>Alosa</taxon>
    </lineage>
</organism>
<feature type="transmembrane region" description="Helical" evidence="1">
    <location>
        <begin position="143"/>
        <end position="168"/>
    </location>
</feature>
<dbReference type="Pfam" id="PF07353">
    <property type="entry name" value="Uroplakin_II"/>
    <property type="match status" value="1"/>
</dbReference>
<keyword evidence="1" id="KW-0472">Membrane</keyword>
<evidence type="ECO:0000256" key="1">
    <source>
        <dbReference type="SAM" id="Phobius"/>
    </source>
</evidence>
<feature type="signal peptide" evidence="2">
    <location>
        <begin position="1"/>
        <end position="17"/>
    </location>
</feature>
<keyword evidence="1" id="KW-1133">Transmembrane helix</keyword>
<gene>
    <name evidence="3" type="ORF">AALO_G00021040</name>
</gene>
<keyword evidence="4" id="KW-1185">Reference proteome</keyword>
<keyword evidence="2" id="KW-0732">Signal</keyword>
<protein>
    <recommendedName>
        <fullName evidence="5">Uroplakin-2</fullName>
    </recommendedName>
</protein>
<dbReference type="PANTHER" id="PTHR17573:SF0">
    <property type="entry name" value="UROPLAKIN-2"/>
    <property type="match status" value="1"/>
</dbReference>
<feature type="chain" id="PRO_5043933053" description="Uroplakin-2" evidence="2">
    <location>
        <begin position="18"/>
        <end position="173"/>
    </location>
</feature>
<evidence type="ECO:0000313" key="3">
    <source>
        <dbReference type="EMBL" id="KAG5283921.1"/>
    </source>
</evidence>
<evidence type="ECO:0008006" key="5">
    <source>
        <dbReference type="Google" id="ProtNLM"/>
    </source>
</evidence>
<dbReference type="Proteomes" id="UP000823561">
    <property type="component" value="Chromosome 2"/>
</dbReference>
<dbReference type="InterPro" id="IPR009952">
    <property type="entry name" value="Uroplakin-2"/>
</dbReference>
<reference evidence="3" key="1">
    <citation type="submission" date="2020-10" db="EMBL/GenBank/DDBJ databases">
        <title>Chromosome-scale genome assembly of the Allis shad, Alosa alosa.</title>
        <authorList>
            <person name="Margot Z."/>
            <person name="Christophe K."/>
            <person name="Cabau C."/>
            <person name="Louis A."/>
            <person name="Berthelot C."/>
            <person name="Parey E."/>
            <person name="Roest Crollius H."/>
            <person name="Montfort J."/>
            <person name="Robinson-Rechavi M."/>
            <person name="Bucao C."/>
            <person name="Bouchez O."/>
            <person name="Gislard M."/>
            <person name="Lluch J."/>
            <person name="Milhes M."/>
            <person name="Lampietro C."/>
            <person name="Lopez Roques C."/>
            <person name="Donnadieu C."/>
            <person name="Braasch I."/>
            <person name="Desvignes T."/>
            <person name="Postlethwait J."/>
            <person name="Bobe J."/>
            <person name="Guiguen Y."/>
        </authorList>
    </citation>
    <scope>NUCLEOTIDE SEQUENCE</scope>
    <source>
        <strain evidence="3">M-15738</strain>
        <tissue evidence="3">Blood</tissue>
    </source>
</reference>
<evidence type="ECO:0000256" key="2">
    <source>
        <dbReference type="SAM" id="SignalP"/>
    </source>
</evidence>
<name>A0AAV6HD64_9TELE</name>
<sequence length="173" mass="18631">MLTILLFVGTLLNHANADFDTDVLNEKDGVVSGILSDSVLLHLPPCSFQGQNVSLQYTINNTVDTWTLENIFTVPPCEKTTGTEGNSLVTRRIGYKVSDLASGTTYRFQFQIGSNKSNTVLATTKAGQHYSGIDTGLPARSGAMVVITVILSVAMFILMVALTITIVLSNDED</sequence>
<comment type="caution">
    <text evidence="3">The sequence shown here is derived from an EMBL/GenBank/DDBJ whole genome shotgun (WGS) entry which is preliminary data.</text>
</comment>
<dbReference type="AlphaFoldDB" id="A0AAV6HD64"/>
<accession>A0AAV6HD64</accession>
<proteinExistence type="predicted"/>
<dbReference type="EMBL" id="JADWDJ010000002">
    <property type="protein sequence ID" value="KAG5283921.1"/>
    <property type="molecule type" value="Genomic_DNA"/>
</dbReference>
<dbReference type="PANTHER" id="PTHR17573">
    <property type="entry name" value="UROPLAKIN II"/>
    <property type="match status" value="1"/>
</dbReference>
<evidence type="ECO:0000313" key="4">
    <source>
        <dbReference type="Proteomes" id="UP000823561"/>
    </source>
</evidence>
<keyword evidence="1" id="KW-0812">Transmembrane</keyword>